<dbReference type="STRING" id="545694.TREPR_3691"/>
<dbReference type="CDD" id="cd00093">
    <property type="entry name" value="HTH_XRE"/>
    <property type="match status" value="1"/>
</dbReference>
<dbReference type="InterPro" id="IPR001387">
    <property type="entry name" value="Cro/C1-type_HTH"/>
</dbReference>
<evidence type="ECO:0000256" key="1">
    <source>
        <dbReference type="ARBA" id="ARBA00023015"/>
    </source>
</evidence>
<keyword evidence="2" id="KW-0238">DNA-binding</keyword>
<dbReference type="Pfam" id="PF00717">
    <property type="entry name" value="Peptidase_S24"/>
    <property type="match status" value="1"/>
</dbReference>
<dbReference type="SMART" id="SM00530">
    <property type="entry name" value="HTH_XRE"/>
    <property type="match status" value="1"/>
</dbReference>
<protein>
    <submittedName>
        <fullName evidence="5">Putative peptidase, S24 family</fullName>
    </submittedName>
</protein>
<dbReference type="Proteomes" id="UP000009223">
    <property type="component" value="Chromosome"/>
</dbReference>
<dbReference type="OrthoDB" id="358595at2"/>
<dbReference type="InterPro" id="IPR036286">
    <property type="entry name" value="LexA/Signal_pep-like_sf"/>
</dbReference>
<evidence type="ECO:0000313" key="5">
    <source>
        <dbReference type="EMBL" id="AEF86139.1"/>
    </source>
</evidence>
<reference evidence="5 6" key="2">
    <citation type="journal article" date="2011" name="ISME J.">
        <title>RNA-seq reveals cooperative metabolic interactions between two termite-gut spirochete species in co-culture.</title>
        <authorList>
            <person name="Rosenthal A.Z."/>
            <person name="Matson E.G."/>
            <person name="Eldar A."/>
            <person name="Leadbetter J.R."/>
        </authorList>
    </citation>
    <scope>NUCLEOTIDE SEQUENCE [LARGE SCALE GENOMIC DNA]</scope>
    <source>
        <strain evidence="6">ATCC BAA-887 / DSM 12427 / ZAS-2</strain>
    </source>
</reference>
<proteinExistence type="predicted"/>
<dbReference type="CDD" id="cd06529">
    <property type="entry name" value="S24_LexA-like"/>
    <property type="match status" value="1"/>
</dbReference>
<dbReference type="Gene3D" id="2.10.109.10">
    <property type="entry name" value="Umud Fragment, subunit A"/>
    <property type="match status" value="1"/>
</dbReference>
<keyword evidence="1" id="KW-0805">Transcription regulation</keyword>
<dbReference type="GO" id="GO:0003677">
    <property type="term" value="F:DNA binding"/>
    <property type="evidence" value="ECO:0007669"/>
    <property type="project" value="UniProtKB-KW"/>
</dbReference>
<dbReference type="InterPro" id="IPR039418">
    <property type="entry name" value="LexA-like"/>
</dbReference>
<gene>
    <name evidence="5" type="ordered locus">TREPR_3691</name>
</gene>
<dbReference type="AlphaFoldDB" id="F5YQE0"/>
<evidence type="ECO:0000256" key="3">
    <source>
        <dbReference type="ARBA" id="ARBA00023163"/>
    </source>
</evidence>
<accession>F5YQE0</accession>
<reference evidence="6" key="1">
    <citation type="submission" date="2009-12" db="EMBL/GenBank/DDBJ databases">
        <title>Complete sequence of Treponema primitia strain ZAS-2.</title>
        <authorList>
            <person name="Tetu S.G."/>
            <person name="Matson E."/>
            <person name="Ren Q."/>
            <person name="Seshadri R."/>
            <person name="Elbourne L."/>
            <person name="Hassan K.A."/>
            <person name="Durkin A."/>
            <person name="Radune D."/>
            <person name="Mohamoud Y."/>
            <person name="Shay R."/>
            <person name="Jin S."/>
            <person name="Zhang X."/>
            <person name="Lucey K."/>
            <person name="Ballor N.R."/>
            <person name="Ottesen E."/>
            <person name="Rosenthal R."/>
            <person name="Allen A."/>
            <person name="Leadbetter J.R."/>
            <person name="Paulsen I.T."/>
        </authorList>
    </citation>
    <scope>NUCLEOTIDE SEQUENCE [LARGE SCALE GENOMIC DNA]</scope>
    <source>
        <strain evidence="6">ATCC BAA-887 / DSM 12427 / ZAS-2</strain>
    </source>
</reference>
<dbReference type="SUPFAM" id="SSF51306">
    <property type="entry name" value="LexA/Signal peptidase"/>
    <property type="match status" value="1"/>
</dbReference>
<dbReference type="RefSeq" id="WP_015706628.1">
    <property type="nucleotide sequence ID" value="NC_015578.1"/>
</dbReference>
<dbReference type="SUPFAM" id="SSF47413">
    <property type="entry name" value="lambda repressor-like DNA-binding domains"/>
    <property type="match status" value="1"/>
</dbReference>
<keyword evidence="6" id="KW-1185">Reference proteome</keyword>
<dbReference type="Gene3D" id="1.10.260.40">
    <property type="entry name" value="lambda repressor-like DNA-binding domains"/>
    <property type="match status" value="1"/>
</dbReference>
<organism evidence="5 6">
    <name type="scientific">Treponema primitia (strain ATCC BAA-887 / DSM 12427 / ZAS-2)</name>
    <dbReference type="NCBI Taxonomy" id="545694"/>
    <lineage>
        <taxon>Bacteria</taxon>
        <taxon>Pseudomonadati</taxon>
        <taxon>Spirochaetota</taxon>
        <taxon>Spirochaetia</taxon>
        <taxon>Spirochaetales</taxon>
        <taxon>Treponemataceae</taxon>
        <taxon>Treponema</taxon>
    </lineage>
</organism>
<dbReference type="InterPro" id="IPR015927">
    <property type="entry name" value="Peptidase_S24_S26A/B/C"/>
</dbReference>
<dbReference type="eggNOG" id="COG1974">
    <property type="taxonomic scope" value="Bacteria"/>
</dbReference>
<dbReference type="InterPro" id="IPR010982">
    <property type="entry name" value="Lambda_DNA-bd_dom_sf"/>
</dbReference>
<dbReference type="PANTHER" id="PTHR40661">
    <property type="match status" value="1"/>
</dbReference>
<dbReference type="PANTHER" id="PTHR40661:SF3">
    <property type="entry name" value="FELS-1 PROPHAGE TRANSCRIPTIONAL REGULATOR"/>
    <property type="match status" value="1"/>
</dbReference>
<dbReference type="EMBL" id="CP001843">
    <property type="protein sequence ID" value="AEF86139.1"/>
    <property type="molecule type" value="Genomic_DNA"/>
</dbReference>
<feature type="domain" description="HTH cro/C1-type" evidence="4">
    <location>
        <begin position="16"/>
        <end position="62"/>
    </location>
</feature>
<evidence type="ECO:0000256" key="2">
    <source>
        <dbReference type="ARBA" id="ARBA00023125"/>
    </source>
</evidence>
<keyword evidence="3" id="KW-0804">Transcription</keyword>
<evidence type="ECO:0000313" key="6">
    <source>
        <dbReference type="Proteomes" id="UP000009223"/>
    </source>
</evidence>
<dbReference type="KEGG" id="tpi:TREPR_3691"/>
<evidence type="ECO:0000259" key="4">
    <source>
        <dbReference type="PROSITE" id="PS50943"/>
    </source>
</evidence>
<sequence>MDNEGKRYDFIRGKVGLSKKDFAKSLGLSMSMGSQISSGLLKPSRSLLDRLAEVYNVNLHWFLTGNGPSGLDPDTVEIELLDQEAAAGHGRAVEEYPQKRVFQIPRNLIGSHPPDLLMAVYVAGDSMIEAHICDGDIAIFYPGITEGNGIFVVSIGNSLVVKRVDRDIASQTIVLYSANPTYEPRRFTGEELAGISIAGRVVACYHKV</sequence>
<name>F5YQE0_TREPZ</name>
<dbReference type="PROSITE" id="PS50943">
    <property type="entry name" value="HTH_CROC1"/>
    <property type="match status" value="1"/>
</dbReference>
<dbReference type="Pfam" id="PF01381">
    <property type="entry name" value="HTH_3"/>
    <property type="match status" value="1"/>
</dbReference>
<dbReference type="HOGENOM" id="CLU_066192_1_2_12"/>